<dbReference type="KEGG" id="dez:DKM44_01500"/>
<feature type="transmembrane region" description="Helical" evidence="1">
    <location>
        <begin position="96"/>
        <end position="121"/>
    </location>
</feature>
<keyword evidence="1" id="KW-1133">Transmembrane helix</keyword>
<name>A0A2Z3JAD5_9DEIO</name>
<feature type="transmembrane region" description="Helical" evidence="1">
    <location>
        <begin position="15"/>
        <end position="42"/>
    </location>
</feature>
<dbReference type="EMBL" id="CP029494">
    <property type="protein sequence ID" value="AWN22077.1"/>
    <property type="molecule type" value="Genomic_DNA"/>
</dbReference>
<sequence>MKPERLSWVTVPLRLFTLLSVLGLLLLPFLGALLNLILGAVLGDASTTAEDAQIISWVRLFTGSTLWVLFFIGLAWTVFEYLTYRAVVAGLAWGRVAAIVIAVVGLLNFPFGTLLGVFLLIGAFDPAVQRYAAG</sequence>
<protein>
    <submittedName>
        <fullName evidence="2">Uncharacterized protein</fullName>
    </submittedName>
</protein>
<dbReference type="Proteomes" id="UP000245368">
    <property type="component" value="Chromosome"/>
</dbReference>
<reference evidence="2 3" key="1">
    <citation type="submission" date="2018-05" db="EMBL/GenBank/DDBJ databases">
        <title>Complete Genome Sequence of Deinococcus sp. strain 17bor-2.</title>
        <authorList>
            <person name="Srinivasan S."/>
        </authorList>
    </citation>
    <scope>NUCLEOTIDE SEQUENCE [LARGE SCALE GENOMIC DNA]</scope>
    <source>
        <strain evidence="2 3">17bor-2</strain>
    </source>
</reference>
<evidence type="ECO:0000256" key="1">
    <source>
        <dbReference type="SAM" id="Phobius"/>
    </source>
</evidence>
<dbReference type="RefSeq" id="WP_109824825.1">
    <property type="nucleotide sequence ID" value="NZ_CP029494.1"/>
</dbReference>
<keyword evidence="1" id="KW-0472">Membrane</keyword>
<gene>
    <name evidence="2" type="ORF">DKM44_01500</name>
</gene>
<evidence type="ECO:0000313" key="3">
    <source>
        <dbReference type="Proteomes" id="UP000245368"/>
    </source>
</evidence>
<evidence type="ECO:0000313" key="2">
    <source>
        <dbReference type="EMBL" id="AWN22077.1"/>
    </source>
</evidence>
<feature type="transmembrane region" description="Helical" evidence="1">
    <location>
        <begin position="54"/>
        <end position="76"/>
    </location>
</feature>
<organism evidence="2 3">
    <name type="scientific">Deinococcus irradiatisoli</name>
    <dbReference type="NCBI Taxonomy" id="2202254"/>
    <lineage>
        <taxon>Bacteria</taxon>
        <taxon>Thermotogati</taxon>
        <taxon>Deinococcota</taxon>
        <taxon>Deinococci</taxon>
        <taxon>Deinococcales</taxon>
        <taxon>Deinococcaceae</taxon>
        <taxon>Deinococcus</taxon>
    </lineage>
</organism>
<accession>A0A2Z3JAD5</accession>
<keyword evidence="1" id="KW-0812">Transmembrane</keyword>
<dbReference type="AlphaFoldDB" id="A0A2Z3JAD5"/>
<proteinExistence type="predicted"/>
<keyword evidence="3" id="KW-1185">Reference proteome</keyword>
<dbReference type="OrthoDB" id="69414at2"/>